<dbReference type="Proteomes" id="UP000752012">
    <property type="component" value="Unassembled WGS sequence"/>
</dbReference>
<evidence type="ECO:0000256" key="1">
    <source>
        <dbReference type="ARBA" id="ARBA00004651"/>
    </source>
</evidence>
<comment type="similarity">
    <text evidence="2">Belongs to the auxin efflux carrier (TC 2.A.69) family.</text>
</comment>
<evidence type="ECO:0000256" key="2">
    <source>
        <dbReference type="ARBA" id="ARBA00010145"/>
    </source>
</evidence>
<feature type="transmembrane region" description="Helical" evidence="8">
    <location>
        <begin position="67"/>
        <end position="92"/>
    </location>
</feature>
<evidence type="ECO:0000256" key="4">
    <source>
        <dbReference type="ARBA" id="ARBA00022475"/>
    </source>
</evidence>
<keyword evidence="7 8" id="KW-0472">Membrane</keyword>
<evidence type="ECO:0000256" key="7">
    <source>
        <dbReference type="ARBA" id="ARBA00023136"/>
    </source>
</evidence>
<evidence type="ECO:0000256" key="6">
    <source>
        <dbReference type="ARBA" id="ARBA00022989"/>
    </source>
</evidence>
<dbReference type="PANTHER" id="PTHR36838:SF3">
    <property type="entry name" value="TRANSPORTER AUXIN EFFLUX CARRIER EC FAMILY"/>
    <property type="match status" value="1"/>
</dbReference>
<feature type="transmembrane region" description="Helical" evidence="8">
    <location>
        <begin position="6"/>
        <end position="24"/>
    </location>
</feature>
<dbReference type="InterPro" id="IPR004776">
    <property type="entry name" value="Mem_transp_PIN-like"/>
</dbReference>
<feature type="transmembrane region" description="Helical" evidence="8">
    <location>
        <begin position="163"/>
        <end position="183"/>
    </location>
</feature>
<gene>
    <name evidence="9" type="ORF">HCN83_12110</name>
</gene>
<organism evidence="9 10">
    <name type="scientific">Alkalicoccus luteus</name>
    <dbReference type="NCBI Taxonomy" id="1237094"/>
    <lineage>
        <taxon>Bacteria</taxon>
        <taxon>Bacillati</taxon>
        <taxon>Bacillota</taxon>
        <taxon>Bacilli</taxon>
        <taxon>Bacillales</taxon>
        <taxon>Bacillaceae</taxon>
        <taxon>Alkalicoccus</taxon>
    </lineage>
</organism>
<dbReference type="EMBL" id="JAATHJ010000020">
    <property type="protein sequence ID" value="NJP38330.1"/>
    <property type="molecule type" value="Genomic_DNA"/>
</dbReference>
<evidence type="ECO:0000256" key="8">
    <source>
        <dbReference type="SAM" id="Phobius"/>
    </source>
</evidence>
<dbReference type="Gene3D" id="1.20.1530.20">
    <property type="match status" value="1"/>
</dbReference>
<dbReference type="Pfam" id="PF03547">
    <property type="entry name" value="Mem_trans"/>
    <property type="match status" value="2"/>
</dbReference>
<dbReference type="InterPro" id="IPR038770">
    <property type="entry name" value="Na+/solute_symporter_sf"/>
</dbReference>
<accession>A0A969PQ45</accession>
<protein>
    <submittedName>
        <fullName evidence="9">Auxin efflux carrier</fullName>
    </submittedName>
</protein>
<dbReference type="PANTHER" id="PTHR36838">
    <property type="entry name" value="AUXIN EFFLUX CARRIER FAMILY PROTEIN"/>
    <property type="match status" value="1"/>
</dbReference>
<evidence type="ECO:0000313" key="9">
    <source>
        <dbReference type="EMBL" id="NJP38330.1"/>
    </source>
</evidence>
<feature type="transmembrane region" description="Helical" evidence="8">
    <location>
        <begin position="228"/>
        <end position="252"/>
    </location>
</feature>
<keyword evidence="5 8" id="KW-0812">Transmembrane</keyword>
<keyword evidence="3" id="KW-0813">Transport</keyword>
<feature type="transmembrane region" description="Helical" evidence="8">
    <location>
        <begin position="104"/>
        <end position="123"/>
    </location>
</feature>
<comment type="caution">
    <text evidence="9">The sequence shown here is derived from an EMBL/GenBank/DDBJ whole genome shotgun (WGS) entry which is preliminary data.</text>
</comment>
<feature type="transmembrane region" description="Helical" evidence="8">
    <location>
        <begin position="129"/>
        <end position="151"/>
    </location>
</feature>
<feature type="transmembrane region" description="Helical" evidence="8">
    <location>
        <begin position="288"/>
        <end position="310"/>
    </location>
</feature>
<reference evidence="9 10" key="1">
    <citation type="submission" date="2020-03" db="EMBL/GenBank/DDBJ databases">
        <title>Assessment of the enzymatic potential of alkaline-tolerant lipase obtained from Bacillus luteus H11 (technogenic soil) for the bioremediation of saline soils contaminated with petroleum substances.</title>
        <authorList>
            <person name="Kalwasinska A."/>
        </authorList>
    </citation>
    <scope>NUCLEOTIDE SEQUENCE [LARGE SCALE GENOMIC DNA]</scope>
    <source>
        <strain evidence="9 10">H11</strain>
    </source>
</reference>
<sequence>MDVITVATAISVMGIIIGIGVLLSSRMEIGTQAKQVLVITVLNVAVPSVILNGVFNTDVSDDLLRQVGIIFGLSVGLHLAAVVLALGMARLLGFTSTKARQLTVLAALGNTGFIGIPLCATIFGPVGGLLAAVVDAGLDFVVFTVAIYLLQAGSSFRLRQLKSLLNLPLAAVIVGISSAFIGFEPPAVVRQLVELLSGLAAPLAMLYIGILLQQLLARTGFRIEAAVFFPLVFRLLLFPGLMLLLLAALPLAELTRNVLIISLSMPTFMLAAILFSRYTDQEDTAVMTISFSTILSLATIPLITYVSLLLF</sequence>
<feature type="transmembrane region" description="Helical" evidence="8">
    <location>
        <begin position="195"/>
        <end position="216"/>
    </location>
</feature>
<evidence type="ECO:0000313" key="10">
    <source>
        <dbReference type="Proteomes" id="UP000752012"/>
    </source>
</evidence>
<feature type="transmembrane region" description="Helical" evidence="8">
    <location>
        <begin position="36"/>
        <end position="55"/>
    </location>
</feature>
<comment type="subcellular location">
    <subcellularLocation>
        <location evidence="1">Cell membrane</location>
        <topology evidence="1">Multi-pass membrane protein</topology>
    </subcellularLocation>
</comment>
<keyword evidence="4" id="KW-1003">Cell membrane</keyword>
<feature type="transmembrane region" description="Helical" evidence="8">
    <location>
        <begin position="258"/>
        <end position="276"/>
    </location>
</feature>
<proteinExistence type="inferred from homology"/>
<keyword evidence="6 8" id="KW-1133">Transmembrane helix</keyword>
<name>A0A969PQ45_9BACI</name>
<dbReference type="RefSeq" id="WP_168007703.1">
    <property type="nucleotide sequence ID" value="NZ_JAATHJ010000020.1"/>
</dbReference>
<keyword evidence="10" id="KW-1185">Reference proteome</keyword>
<dbReference type="AlphaFoldDB" id="A0A969PQ45"/>
<evidence type="ECO:0000256" key="3">
    <source>
        <dbReference type="ARBA" id="ARBA00022448"/>
    </source>
</evidence>
<dbReference type="GO" id="GO:0005886">
    <property type="term" value="C:plasma membrane"/>
    <property type="evidence" value="ECO:0007669"/>
    <property type="project" value="UniProtKB-SubCell"/>
</dbReference>
<dbReference type="GO" id="GO:0055085">
    <property type="term" value="P:transmembrane transport"/>
    <property type="evidence" value="ECO:0007669"/>
    <property type="project" value="InterPro"/>
</dbReference>
<evidence type="ECO:0000256" key="5">
    <source>
        <dbReference type="ARBA" id="ARBA00022692"/>
    </source>
</evidence>